<dbReference type="CDD" id="cd07176">
    <property type="entry name" value="terB"/>
    <property type="match status" value="1"/>
</dbReference>
<dbReference type="RefSeq" id="WP_176787829.1">
    <property type="nucleotide sequence ID" value="NZ_FNCV01000008.1"/>
</dbReference>
<accession>A0A1G8DNP9</accession>
<evidence type="ECO:0000313" key="2">
    <source>
        <dbReference type="EMBL" id="SDH59225.1"/>
    </source>
</evidence>
<organism evidence="2 3">
    <name type="scientific">Roseospirillum parvum</name>
    <dbReference type="NCBI Taxonomy" id="83401"/>
    <lineage>
        <taxon>Bacteria</taxon>
        <taxon>Pseudomonadati</taxon>
        <taxon>Pseudomonadota</taxon>
        <taxon>Alphaproteobacteria</taxon>
        <taxon>Rhodospirillales</taxon>
        <taxon>Rhodospirillaceae</taxon>
        <taxon>Roseospirillum</taxon>
    </lineage>
</organism>
<evidence type="ECO:0000313" key="3">
    <source>
        <dbReference type="Proteomes" id="UP000217076"/>
    </source>
</evidence>
<reference evidence="3" key="1">
    <citation type="submission" date="2016-10" db="EMBL/GenBank/DDBJ databases">
        <authorList>
            <person name="Varghese N."/>
            <person name="Submissions S."/>
        </authorList>
    </citation>
    <scope>NUCLEOTIDE SEQUENCE [LARGE SCALE GENOMIC DNA]</scope>
    <source>
        <strain evidence="3">930I</strain>
    </source>
</reference>
<dbReference type="STRING" id="83401.SAMN05421742_10869"/>
<dbReference type="Proteomes" id="UP000217076">
    <property type="component" value="Unassembled WGS sequence"/>
</dbReference>
<dbReference type="Pfam" id="PF05099">
    <property type="entry name" value="TerB"/>
    <property type="match status" value="1"/>
</dbReference>
<dbReference type="EMBL" id="FNCV01000008">
    <property type="protein sequence ID" value="SDH59225.1"/>
    <property type="molecule type" value="Genomic_DNA"/>
</dbReference>
<name>A0A1G8DNP9_9PROT</name>
<evidence type="ECO:0000259" key="1">
    <source>
        <dbReference type="Pfam" id="PF05099"/>
    </source>
</evidence>
<feature type="domain" description="Co-chaperone DjlA N-terminal" evidence="1">
    <location>
        <begin position="28"/>
        <end position="148"/>
    </location>
</feature>
<proteinExistence type="predicted"/>
<dbReference type="InterPro" id="IPR007791">
    <property type="entry name" value="DjlA_N"/>
</dbReference>
<protein>
    <submittedName>
        <fullName evidence="2">Tellurite resistance protein TerB</fullName>
    </submittedName>
</protein>
<dbReference type="SUPFAM" id="SSF158682">
    <property type="entry name" value="TerB-like"/>
    <property type="match status" value="1"/>
</dbReference>
<keyword evidence="3" id="KW-1185">Reference proteome</keyword>
<dbReference type="AlphaFoldDB" id="A0A1G8DNP9"/>
<dbReference type="InterPro" id="IPR029024">
    <property type="entry name" value="TerB-like"/>
</dbReference>
<dbReference type="Gene3D" id="1.10.3680.10">
    <property type="entry name" value="TerB-like"/>
    <property type="match status" value="1"/>
</dbReference>
<gene>
    <name evidence="2" type="ORF">SAMN05421742_10869</name>
</gene>
<sequence length="157" mass="17250">MGGFLSSLLEGWQRHLEQQHNRPFLEGCMAACAMVASTDGMVDFAERVRVDQVLETLDRLKVFDPHVGVDLFNDYIEAILANPEEGHNRALNDMRAAADTPEAAELLVRVCCAVSEAGAGEDGVMPLVDQIEIVTLCAYLGLDPRRFGLYREGTLPT</sequence>